<comment type="caution">
    <text evidence="2">The sequence shown here is derived from an EMBL/GenBank/DDBJ whole genome shotgun (WGS) entry which is preliminary data.</text>
</comment>
<evidence type="ECO:0008006" key="4">
    <source>
        <dbReference type="Google" id="ProtNLM"/>
    </source>
</evidence>
<proteinExistence type="predicted"/>
<reference evidence="2 3" key="1">
    <citation type="journal article" date="2015" name="Genome Biol. Evol.">
        <title>The genome of winter moth (Operophtera brumata) provides a genomic perspective on sexual dimorphism and phenology.</title>
        <authorList>
            <person name="Derks M.F."/>
            <person name="Smit S."/>
            <person name="Salis L."/>
            <person name="Schijlen E."/>
            <person name="Bossers A."/>
            <person name="Mateman C."/>
            <person name="Pijl A.S."/>
            <person name="de Ridder D."/>
            <person name="Groenen M.A."/>
            <person name="Visser M.E."/>
            <person name="Megens H.J."/>
        </authorList>
    </citation>
    <scope>NUCLEOTIDE SEQUENCE [LARGE SCALE GENOMIC DNA]</scope>
    <source>
        <strain evidence="2">WM2013NL</strain>
        <tissue evidence="2">Head and thorax</tissue>
    </source>
</reference>
<evidence type="ECO:0000313" key="3">
    <source>
        <dbReference type="Proteomes" id="UP000037510"/>
    </source>
</evidence>
<feature type="non-terminal residue" evidence="2">
    <location>
        <position position="1"/>
    </location>
</feature>
<name>A0A0L7KZN2_OPEBR</name>
<evidence type="ECO:0000313" key="2">
    <source>
        <dbReference type="EMBL" id="KOB68662.1"/>
    </source>
</evidence>
<dbReference type="STRING" id="104452.A0A0L7KZN2"/>
<feature type="transmembrane region" description="Helical" evidence="1">
    <location>
        <begin position="76"/>
        <end position="94"/>
    </location>
</feature>
<feature type="non-terminal residue" evidence="2">
    <location>
        <position position="178"/>
    </location>
</feature>
<accession>A0A0L7KZN2</accession>
<dbReference type="SUPFAM" id="SSF53850">
    <property type="entry name" value="Periplasmic binding protein-like II"/>
    <property type="match status" value="1"/>
</dbReference>
<sequence>MVGALQRFEADIGGSPLFVRTDRAEALDYAAQIWQTRVWYCIVAFLVLSSTILGLMLRLNRIKIPSDEEDESTSLAVLFILGTYYNATVVSSLLRDPPKNIRNMKELLKSNLVAGIEDELYIKDFLKAKVGMQFVKRGGFAFHVDSAVAYRIMKRSFSERELCEATEVIMYVPQYLGA</sequence>
<gene>
    <name evidence="2" type="ORF">OBRU01_17984</name>
</gene>
<keyword evidence="1" id="KW-0472">Membrane</keyword>
<organism evidence="2 3">
    <name type="scientific">Operophtera brumata</name>
    <name type="common">Winter moth</name>
    <name type="synonym">Phalaena brumata</name>
    <dbReference type="NCBI Taxonomy" id="104452"/>
    <lineage>
        <taxon>Eukaryota</taxon>
        <taxon>Metazoa</taxon>
        <taxon>Ecdysozoa</taxon>
        <taxon>Arthropoda</taxon>
        <taxon>Hexapoda</taxon>
        <taxon>Insecta</taxon>
        <taxon>Pterygota</taxon>
        <taxon>Neoptera</taxon>
        <taxon>Endopterygota</taxon>
        <taxon>Lepidoptera</taxon>
        <taxon>Glossata</taxon>
        <taxon>Ditrysia</taxon>
        <taxon>Geometroidea</taxon>
        <taxon>Geometridae</taxon>
        <taxon>Larentiinae</taxon>
        <taxon>Operophtera</taxon>
    </lineage>
</organism>
<keyword evidence="1" id="KW-0812">Transmembrane</keyword>
<keyword evidence="3" id="KW-1185">Reference proteome</keyword>
<protein>
    <recommendedName>
        <fullName evidence="4">Ionotropic receptor</fullName>
    </recommendedName>
</protein>
<dbReference type="Proteomes" id="UP000037510">
    <property type="component" value="Unassembled WGS sequence"/>
</dbReference>
<keyword evidence="1" id="KW-1133">Transmembrane helix</keyword>
<dbReference type="AlphaFoldDB" id="A0A0L7KZN2"/>
<dbReference type="EMBL" id="JTDY01004054">
    <property type="protein sequence ID" value="KOB68662.1"/>
    <property type="molecule type" value="Genomic_DNA"/>
</dbReference>
<feature type="transmembrane region" description="Helical" evidence="1">
    <location>
        <begin position="38"/>
        <end position="56"/>
    </location>
</feature>
<evidence type="ECO:0000256" key="1">
    <source>
        <dbReference type="SAM" id="Phobius"/>
    </source>
</evidence>